<gene>
    <name evidence="2" type="ORF">EYZ11_000838</name>
</gene>
<dbReference type="EMBL" id="SOSA01000013">
    <property type="protein sequence ID" value="THC99677.1"/>
    <property type="molecule type" value="Genomic_DNA"/>
</dbReference>
<protein>
    <submittedName>
        <fullName evidence="2">Uncharacterized protein</fullName>
    </submittedName>
</protein>
<comment type="caution">
    <text evidence="2">The sequence shown here is derived from an EMBL/GenBank/DDBJ whole genome shotgun (WGS) entry which is preliminary data.</text>
</comment>
<name>A0A4S3JW78_9EURO</name>
<dbReference type="VEuPathDB" id="FungiDB:EYZ11_000838"/>
<proteinExistence type="predicted"/>
<reference evidence="2 3" key="1">
    <citation type="submission" date="2019-03" db="EMBL/GenBank/DDBJ databases">
        <title>The genome sequence of a newly discovered highly antifungal drug resistant Aspergillus species, Aspergillus tanneri NIH 1004.</title>
        <authorList>
            <person name="Mounaud S."/>
            <person name="Singh I."/>
            <person name="Joardar V."/>
            <person name="Pakala S."/>
            <person name="Pakala S."/>
            <person name="Venepally P."/>
            <person name="Hoover J."/>
            <person name="Nierman W."/>
            <person name="Chung J."/>
            <person name="Losada L."/>
        </authorList>
    </citation>
    <scope>NUCLEOTIDE SEQUENCE [LARGE SCALE GENOMIC DNA]</scope>
    <source>
        <strain evidence="2 3">NIH1004</strain>
    </source>
</reference>
<dbReference type="Proteomes" id="UP000308092">
    <property type="component" value="Unassembled WGS sequence"/>
</dbReference>
<feature type="region of interest" description="Disordered" evidence="1">
    <location>
        <begin position="16"/>
        <end position="43"/>
    </location>
</feature>
<feature type="compositionally biased region" description="Low complexity" evidence="1">
    <location>
        <begin position="31"/>
        <end position="41"/>
    </location>
</feature>
<organism evidence="2 3">
    <name type="scientific">Aspergillus tanneri</name>
    <dbReference type="NCBI Taxonomy" id="1220188"/>
    <lineage>
        <taxon>Eukaryota</taxon>
        <taxon>Fungi</taxon>
        <taxon>Dikarya</taxon>
        <taxon>Ascomycota</taxon>
        <taxon>Pezizomycotina</taxon>
        <taxon>Eurotiomycetes</taxon>
        <taxon>Eurotiomycetidae</taxon>
        <taxon>Eurotiales</taxon>
        <taxon>Aspergillaceae</taxon>
        <taxon>Aspergillus</taxon>
        <taxon>Aspergillus subgen. Circumdati</taxon>
    </lineage>
</organism>
<keyword evidence="3" id="KW-1185">Reference proteome</keyword>
<evidence type="ECO:0000313" key="2">
    <source>
        <dbReference type="EMBL" id="THC99677.1"/>
    </source>
</evidence>
<sequence>MEEKSTVRFGECLIPGAKFLESPNDREQTESSSPASSSPPARQSMIVVLKYRRPAEESYGRIPPQCDDPAAPELVSVYDNTARVGIPVNFSDPPTLVKTEPGSGILKLPLMPIPAIYVSWRSDAIQPFYNLPDGSQLDQSVAADGNSFEDHAGFLPEMTGDSNGFLHEGLLQVYEGNLDLEGNFGWFS</sequence>
<accession>A0A4S3JW78</accession>
<evidence type="ECO:0000313" key="3">
    <source>
        <dbReference type="Proteomes" id="UP000308092"/>
    </source>
</evidence>
<evidence type="ECO:0000256" key="1">
    <source>
        <dbReference type="SAM" id="MobiDB-lite"/>
    </source>
</evidence>
<dbReference type="AlphaFoldDB" id="A0A4S3JW78"/>